<feature type="coiled-coil region" evidence="1">
    <location>
        <begin position="235"/>
        <end position="318"/>
    </location>
</feature>
<accession>A0A5E4NDU9</accession>
<protein>
    <submittedName>
        <fullName evidence="2">Uncharacterized protein</fullName>
    </submittedName>
</protein>
<gene>
    <name evidence="2" type="ORF">CINCED_3A005292</name>
</gene>
<evidence type="ECO:0000313" key="3">
    <source>
        <dbReference type="Proteomes" id="UP000325440"/>
    </source>
</evidence>
<reference evidence="2 3" key="1">
    <citation type="submission" date="2019-08" db="EMBL/GenBank/DDBJ databases">
        <authorList>
            <person name="Alioto T."/>
            <person name="Alioto T."/>
            <person name="Gomez Garrido J."/>
        </authorList>
    </citation>
    <scope>NUCLEOTIDE SEQUENCE [LARGE SCALE GENOMIC DNA]</scope>
</reference>
<evidence type="ECO:0000313" key="2">
    <source>
        <dbReference type="EMBL" id="VVC41316.1"/>
    </source>
</evidence>
<name>A0A5E4NDU9_9HEMI</name>
<dbReference type="Proteomes" id="UP000325440">
    <property type="component" value="Unassembled WGS sequence"/>
</dbReference>
<dbReference type="AlphaFoldDB" id="A0A5E4NDU9"/>
<feature type="coiled-coil region" evidence="1">
    <location>
        <begin position="36"/>
        <end position="63"/>
    </location>
</feature>
<keyword evidence="3" id="KW-1185">Reference proteome</keyword>
<evidence type="ECO:0000256" key="1">
    <source>
        <dbReference type="SAM" id="Coils"/>
    </source>
</evidence>
<organism evidence="2 3">
    <name type="scientific">Cinara cedri</name>
    <dbReference type="NCBI Taxonomy" id="506608"/>
    <lineage>
        <taxon>Eukaryota</taxon>
        <taxon>Metazoa</taxon>
        <taxon>Ecdysozoa</taxon>
        <taxon>Arthropoda</taxon>
        <taxon>Hexapoda</taxon>
        <taxon>Insecta</taxon>
        <taxon>Pterygota</taxon>
        <taxon>Neoptera</taxon>
        <taxon>Paraneoptera</taxon>
        <taxon>Hemiptera</taxon>
        <taxon>Sternorrhyncha</taxon>
        <taxon>Aphidomorpha</taxon>
        <taxon>Aphidoidea</taxon>
        <taxon>Aphididae</taxon>
        <taxon>Lachninae</taxon>
        <taxon>Cinara</taxon>
    </lineage>
</organism>
<proteinExistence type="predicted"/>
<sequence length="342" mass="39818">MSYQDSILMFKTILKKTVDGTYSINAKDVVNLEKTLQSAYTAMNKSEIENKRLKSQSTILETECDALRVILNETISNLCLEFDRRVEKFSYIQEEKNKLKHIFDNQLLKIQEESSNRYNEVINAVNKLKEEIIVKNTTISDLTNDIYLANAKTNEKYANEQIVQKKLSIDLTNINNELYEGKCLISGHISQMEGQSDIDIKNYRLSELIGMFTTSFIKLKDNEKNKTINGYNIIMDNLRKENEHFKISIEKYKHQLLNEAKQCVEQKQNELSLKNKYEQATAKIEKLTYKMINLNNQNRQLEDSLKEKSSQMSSFEQITNIKFTECANIITKLSKSIDRIPL</sequence>
<keyword evidence="1" id="KW-0175">Coiled coil</keyword>
<dbReference type="EMBL" id="CABPRJ010001916">
    <property type="protein sequence ID" value="VVC41316.1"/>
    <property type="molecule type" value="Genomic_DNA"/>
</dbReference>